<dbReference type="AlphaFoldDB" id="A0A242KD63"/>
<reference evidence="1" key="1">
    <citation type="submission" date="2017-05" db="EMBL/GenBank/DDBJ databases">
        <title>The Genome Sequence of Enterococcus sp. 9E7_DIV0242.</title>
        <authorList>
            <consortium name="The Broad Institute Genomics Platform"/>
            <consortium name="The Broad Institute Genomic Center for Infectious Diseases"/>
            <person name="Earl A."/>
            <person name="Manson A."/>
            <person name="Schwartman J."/>
            <person name="Gilmore M."/>
            <person name="Abouelleil A."/>
            <person name="Cao P."/>
            <person name="Chapman S."/>
            <person name="Cusick C."/>
            <person name="Shea T."/>
            <person name="Young S."/>
            <person name="Neafsey D."/>
            <person name="Nusbaum C."/>
            <person name="Birren B."/>
        </authorList>
    </citation>
    <scope>NUCLEOTIDE SEQUENCE [LARGE SCALE GENOMIC DNA]</scope>
    <source>
        <strain evidence="1">9E7_DIV0242</strain>
    </source>
</reference>
<evidence type="ECO:0000313" key="2">
    <source>
        <dbReference type="EMBL" id="WYJ89074.1"/>
    </source>
</evidence>
<dbReference type="OrthoDB" id="513854at2"/>
<dbReference type="EMBL" id="CP147247">
    <property type="protein sequence ID" value="WYJ89074.1"/>
    <property type="molecule type" value="Genomic_DNA"/>
</dbReference>
<dbReference type="Proteomes" id="UP000195141">
    <property type="component" value="Chromosome"/>
</dbReference>
<gene>
    <name evidence="2" type="ORF">A5888_000793</name>
    <name evidence="1" type="ORF">A5888_000823</name>
</gene>
<evidence type="ECO:0000313" key="1">
    <source>
        <dbReference type="EMBL" id="OTP19009.1"/>
    </source>
</evidence>
<protein>
    <submittedName>
        <fullName evidence="1">Uncharacterized protein</fullName>
    </submittedName>
</protein>
<name>A0A242KD63_9ENTE</name>
<reference evidence="2" key="2">
    <citation type="submission" date="2017-05" db="EMBL/GenBank/DDBJ databases">
        <authorList>
            <consortium name="The Broad Institute Genomics Platform"/>
            <consortium name="The Broad Institute Genomic Center for Infectious Diseases"/>
            <person name="Earl A."/>
            <person name="Manson A."/>
            <person name="Schwartman J."/>
            <person name="Gilmore M."/>
            <person name="Abouelleil A."/>
            <person name="Cao P."/>
            <person name="Chapman S."/>
            <person name="Cusick C."/>
            <person name="Shea T."/>
            <person name="Young S."/>
            <person name="Neafsey D."/>
            <person name="Nusbaum C."/>
            <person name="Birren B."/>
        </authorList>
    </citation>
    <scope>NUCLEOTIDE SEQUENCE</scope>
    <source>
        <strain evidence="2">9E7_DIV0242</strain>
    </source>
</reference>
<sequence>MSVALMIDNPRTDAEDRLYVPVATERTFEDEWQNAAKQLELEWVQHFQFGVVFGYEQGPLIIQELEKVKEWFLTTIADQERAQWLGLRVNQVIKAIEEIFTEKELRIFIG</sequence>
<dbReference type="RefSeq" id="WP_086347924.1">
    <property type="nucleotide sequence ID" value="NZ_CP147247.1"/>
</dbReference>
<evidence type="ECO:0000313" key="3">
    <source>
        <dbReference type="Proteomes" id="UP000195141"/>
    </source>
</evidence>
<reference evidence="2" key="3">
    <citation type="submission" date="2024-03" db="EMBL/GenBank/DDBJ databases">
        <title>The Genome Sequence of Enterococcus sp. DIV0242b.</title>
        <authorList>
            <consortium name="The Broad Institute Genomics Platform"/>
            <consortium name="The Broad Institute Microbial Omics Core"/>
            <consortium name="The Broad Institute Genomic Center for Infectious Diseases"/>
            <person name="Earl A."/>
            <person name="Manson A."/>
            <person name="Gilmore M."/>
            <person name="Schwartman J."/>
            <person name="Shea T."/>
            <person name="Abouelleil A."/>
            <person name="Cao P."/>
            <person name="Chapman S."/>
            <person name="Cusick C."/>
            <person name="Young S."/>
            <person name="Neafsey D."/>
            <person name="Nusbaum C."/>
            <person name="Birren B."/>
        </authorList>
    </citation>
    <scope>NUCLEOTIDE SEQUENCE</scope>
    <source>
        <strain evidence="2">9E7_DIV0242</strain>
    </source>
</reference>
<dbReference type="EMBL" id="NGMM01000001">
    <property type="protein sequence ID" value="OTP19009.1"/>
    <property type="molecule type" value="Genomic_DNA"/>
</dbReference>
<proteinExistence type="predicted"/>
<organism evidence="1">
    <name type="scientific">Candidatus Enterococcus clewellii</name>
    <dbReference type="NCBI Taxonomy" id="1834193"/>
    <lineage>
        <taxon>Bacteria</taxon>
        <taxon>Bacillati</taxon>
        <taxon>Bacillota</taxon>
        <taxon>Bacilli</taxon>
        <taxon>Lactobacillales</taxon>
        <taxon>Enterococcaceae</taxon>
        <taxon>Enterococcus</taxon>
    </lineage>
</organism>
<accession>A0A242KD63</accession>
<keyword evidence="3" id="KW-1185">Reference proteome</keyword>